<organism evidence="2 3">
    <name type="scientific">Babesia gibsoni</name>
    <dbReference type="NCBI Taxonomy" id="33632"/>
    <lineage>
        <taxon>Eukaryota</taxon>
        <taxon>Sar</taxon>
        <taxon>Alveolata</taxon>
        <taxon>Apicomplexa</taxon>
        <taxon>Aconoidasida</taxon>
        <taxon>Piroplasmida</taxon>
        <taxon>Babesiidae</taxon>
        <taxon>Babesia</taxon>
    </lineage>
</organism>
<evidence type="ECO:0000313" key="3">
    <source>
        <dbReference type="Proteomes" id="UP001230268"/>
    </source>
</evidence>
<feature type="compositionally biased region" description="Basic residues" evidence="1">
    <location>
        <begin position="38"/>
        <end position="53"/>
    </location>
</feature>
<proteinExistence type="predicted"/>
<name>A0AAD8LII1_BABGI</name>
<feature type="region of interest" description="Disordered" evidence="1">
    <location>
        <begin position="1"/>
        <end position="67"/>
    </location>
</feature>
<reference evidence="2" key="1">
    <citation type="submission" date="2023-08" db="EMBL/GenBank/DDBJ databases">
        <title>Draft sequence of the Babesia gibsoni genome.</title>
        <authorList>
            <person name="Yamagishi J.Y."/>
            <person name="Xuan X.X."/>
        </authorList>
    </citation>
    <scope>NUCLEOTIDE SEQUENCE</scope>
    <source>
        <strain evidence="2">Azabu</strain>
    </source>
</reference>
<sequence>MFKLIFPAGDRKRQLEGHPSVPPRVKQNKPEVTTPTHAKSHRPFTNYRGKRQANHSSAWNHSNKYESEEFRSKRLKKAEEYNQQKNAFNLEKVKSKTKLADLTTQLNNLVAQLSLLSKDAPERAELMEKINDIKNSMKSVQMSATLSPNKLDHRATKLLFKELPECAKGPGKLAEWISKNATILLPKQIAMLALSGEGAVIEYHSRKTAEIVMNSCKLHGIEAAWAPVDMVSATSERPKPNEDEVNYNLL</sequence>
<accession>A0AAD8LII1</accession>
<dbReference type="Proteomes" id="UP001230268">
    <property type="component" value="Unassembled WGS sequence"/>
</dbReference>
<keyword evidence="3" id="KW-1185">Reference proteome</keyword>
<gene>
    <name evidence="2" type="ORF">BgAZ_402370</name>
</gene>
<evidence type="ECO:0000313" key="2">
    <source>
        <dbReference type="EMBL" id="KAK1442207.1"/>
    </source>
</evidence>
<protein>
    <submittedName>
        <fullName evidence="2">Uncharacterized protein</fullName>
    </submittedName>
</protein>
<evidence type="ECO:0000256" key="1">
    <source>
        <dbReference type="SAM" id="MobiDB-lite"/>
    </source>
</evidence>
<dbReference type="AlphaFoldDB" id="A0AAD8LII1"/>
<dbReference type="EMBL" id="JAVEPI010000004">
    <property type="protein sequence ID" value="KAK1442207.1"/>
    <property type="molecule type" value="Genomic_DNA"/>
</dbReference>
<comment type="caution">
    <text evidence="2">The sequence shown here is derived from an EMBL/GenBank/DDBJ whole genome shotgun (WGS) entry which is preliminary data.</text>
</comment>